<dbReference type="PANTHER" id="PTHR21624:SF1">
    <property type="entry name" value="ALKYLGLYCEROL MONOOXYGENASE"/>
    <property type="match status" value="1"/>
</dbReference>
<name>A0A7Y0L9L3_9GAMM</name>
<dbReference type="AlphaFoldDB" id="A0A7Y0L9L3"/>
<dbReference type="GO" id="GO:0050479">
    <property type="term" value="F:glyceryl-ether monooxygenase activity"/>
    <property type="evidence" value="ECO:0007669"/>
    <property type="project" value="TreeGrafter"/>
</dbReference>
<dbReference type="InterPro" id="IPR006694">
    <property type="entry name" value="Fatty_acid_hydroxylase"/>
</dbReference>
<evidence type="ECO:0000256" key="6">
    <source>
        <dbReference type="ARBA" id="ARBA00023136"/>
    </source>
</evidence>
<dbReference type="GO" id="GO:0005506">
    <property type="term" value="F:iron ion binding"/>
    <property type="evidence" value="ECO:0007669"/>
    <property type="project" value="InterPro"/>
</dbReference>
<evidence type="ECO:0000256" key="4">
    <source>
        <dbReference type="ARBA" id="ARBA00023002"/>
    </source>
</evidence>
<sequence length="412" mass="47655">MSFIIAAIPVFLILIAIELIADKVRGTGYYQFNDALNSLNLGVLSRVSGILLAAIPISAYYWLYHNHAIWQLSDQSIAVWFFAFIAYDLGYYWVHRLGHRVSVMWGSHVVHHSSEEYNLTTALRQTSTPSLFGWIIYLPMAVIGVSPELAVACGSLNLIYQFWVHTRHVDKLPQWYEAIFVTPSHHRVHHALNRDYIDKNFAGVFILWDKLFGSFQPEKNEVKIVYGVSHQLKSWNPVWANFQVYWNLCIDALHTRKIKDKIKVFFMPPGWRPSDVKQKFPRRYATTKTMVKYDVEISSSYKAYLLIHFIVFLGLIFAFILSVASNNLLTNWTLCAVAILNLVVISSIQEQKYWHVWAEPVRVIITAFTLNTMLIPFQINWLTEILLASSILSIISFTRLKRRENEPVHSTS</sequence>
<dbReference type="GO" id="GO:0008610">
    <property type="term" value="P:lipid biosynthetic process"/>
    <property type="evidence" value="ECO:0007669"/>
    <property type="project" value="InterPro"/>
</dbReference>
<evidence type="ECO:0000259" key="8">
    <source>
        <dbReference type="Pfam" id="PF04116"/>
    </source>
</evidence>
<gene>
    <name evidence="9" type="ORF">HII17_01280</name>
</gene>
<dbReference type="GO" id="GO:0006643">
    <property type="term" value="P:membrane lipid metabolic process"/>
    <property type="evidence" value="ECO:0007669"/>
    <property type="project" value="TreeGrafter"/>
</dbReference>
<proteinExistence type="predicted"/>
<dbReference type="PANTHER" id="PTHR21624">
    <property type="entry name" value="STEROL DESATURASE-RELATED PROTEIN"/>
    <property type="match status" value="1"/>
</dbReference>
<comment type="caution">
    <text evidence="9">The sequence shown here is derived from an EMBL/GenBank/DDBJ whole genome shotgun (WGS) entry which is preliminary data.</text>
</comment>
<dbReference type="RefSeq" id="WP_169073516.1">
    <property type="nucleotide sequence ID" value="NZ_JABBXH010000001.1"/>
</dbReference>
<dbReference type="GO" id="GO:0012505">
    <property type="term" value="C:endomembrane system"/>
    <property type="evidence" value="ECO:0007669"/>
    <property type="project" value="UniProtKB-SubCell"/>
</dbReference>
<evidence type="ECO:0000313" key="9">
    <source>
        <dbReference type="EMBL" id="NMP30179.1"/>
    </source>
</evidence>
<keyword evidence="5" id="KW-0443">Lipid metabolism</keyword>
<dbReference type="GO" id="GO:0016020">
    <property type="term" value="C:membrane"/>
    <property type="evidence" value="ECO:0007669"/>
    <property type="project" value="GOC"/>
</dbReference>
<accession>A0A7Y0L9L3</accession>
<dbReference type="Proteomes" id="UP000568664">
    <property type="component" value="Unassembled WGS sequence"/>
</dbReference>
<evidence type="ECO:0000256" key="2">
    <source>
        <dbReference type="ARBA" id="ARBA00022692"/>
    </source>
</evidence>
<dbReference type="Pfam" id="PF04116">
    <property type="entry name" value="FA_hydroxylase"/>
    <property type="match status" value="1"/>
</dbReference>
<reference evidence="9 10" key="1">
    <citation type="submission" date="2020-04" db="EMBL/GenBank/DDBJ databases">
        <title>Thalassotalea sp. M1531, isolated from the surface of marine red alga.</title>
        <authorList>
            <person name="Pang L."/>
            <person name="Lu D.-C."/>
        </authorList>
    </citation>
    <scope>NUCLEOTIDE SEQUENCE [LARGE SCALE GENOMIC DNA]</scope>
    <source>
        <strain evidence="9 10">M1531</strain>
    </source>
</reference>
<evidence type="ECO:0000256" key="1">
    <source>
        <dbReference type="ARBA" id="ARBA00004127"/>
    </source>
</evidence>
<feature type="domain" description="Fatty acid hydroxylase" evidence="8">
    <location>
        <begin position="80"/>
        <end position="214"/>
    </location>
</feature>
<dbReference type="EMBL" id="JABBXH010000001">
    <property type="protein sequence ID" value="NMP30179.1"/>
    <property type="molecule type" value="Genomic_DNA"/>
</dbReference>
<feature type="transmembrane region" description="Helical" evidence="7">
    <location>
        <begin position="360"/>
        <end position="379"/>
    </location>
</feature>
<comment type="subcellular location">
    <subcellularLocation>
        <location evidence="1">Endomembrane system</location>
        <topology evidence="1">Multi-pass membrane protein</topology>
    </subcellularLocation>
</comment>
<keyword evidence="4" id="KW-0560">Oxidoreductase</keyword>
<organism evidence="9 10">
    <name type="scientific">Thalassotalea algicola</name>
    <dbReference type="NCBI Taxonomy" id="2716224"/>
    <lineage>
        <taxon>Bacteria</taxon>
        <taxon>Pseudomonadati</taxon>
        <taxon>Pseudomonadota</taxon>
        <taxon>Gammaproteobacteria</taxon>
        <taxon>Alteromonadales</taxon>
        <taxon>Colwelliaceae</taxon>
        <taxon>Thalassotalea</taxon>
    </lineage>
</organism>
<evidence type="ECO:0000256" key="3">
    <source>
        <dbReference type="ARBA" id="ARBA00022989"/>
    </source>
</evidence>
<evidence type="ECO:0000256" key="7">
    <source>
        <dbReference type="SAM" id="Phobius"/>
    </source>
</evidence>
<protein>
    <submittedName>
        <fullName evidence="9">Sterol desaturase family protein</fullName>
    </submittedName>
</protein>
<feature type="transmembrane region" description="Helical" evidence="7">
    <location>
        <begin position="329"/>
        <end position="348"/>
    </location>
</feature>
<keyword evidence="6 7" id="KW-0472">Membrane</keyword>
<feature type="transmembrane region" description="Helical" evidence="7">
    <location>
        <begin position="303"/>
        <end position="323"/>
    </location>
</feature>
<feature type="transmembrane region" description="Helical" evidence="7">
    <location>
        <begin position="76"/>
        <end position="94"/>
    </location>
</feature>
<evidence type="ECO:0000256" key="5">
    <source>
        <dbReference type="ARBA" id="ARBA00023098"/>
    </source>
</evidence>
<keyword evidence="3 7" id="KW-1133">Transmembrane helix</keyword>
<keyword evidence="10" id="KW-1185">Reference proteome</keyword>
<evidence type="ECO:0000313" key="10">
    <source>
        <dbReference type="Proteomes" id="UP000568664"/>
    </source>
</evidence>
<dbReference type="InterPro" id="IPR051689">
    <property type="entry name" value="Sterol_desaturase/TMEM195"/>
</dbReference>
<keyword evidence="2 7" id="KW-0812">Transmembrane</keyword>
<feature type="transmembrane region" description="Helical" evidence="7">
    <location>
        <begin position="45"/>
        <end position="64"/>
    </location>
</feature>